<name>A0A1B6VPC2_9PROT</name>
<sequence length="106" mass="12214">MLLESGRLQIVWLANIESLYGDLTKFLISCDFELSDRTHLKEHLLNGKTLLLDLSKSNSLRKLSDCYRDQLSYIACHAKGYWGLYISLIRPDSFIAWASDNFPDDI</sequence>
<evidence type="ECO:0000313" key="2">
    <source>
        <dbReference type="Proteomes" id="UP000077786"/>
    </source>
</evidence>
<gene>
    <name evidence="1" type="ORF">A0123_00268</name>
</gene>
<dbReference type="PATRIC" id="fig|38307.3.peg.281"/>
<accession>A0A1B6VPC2</accession>
<keyword evidence="1" id="KW-0503">Monooxygenase</keyword>
<organism evidence="1 2">
    <name type="scientific">Gluconobacter cerinus</name>
    <dbReference type="NCBI Taxonomy" id="38307"/>
    <lineage>
        <taxon>Bacteria</taxon>
        <taxon>Pseudomonadati</taxon>
        <taxon>Pseudomonadota</taxon>
        <taxon>Alphaproteobacteria</taxon>
        <taxon>Acetobacterales</taxon>
        <taxon>Acetobacteraceae</taxon>
        <taxon>Gluconobacter</taxon>
    </lineage>
</organism>
<dbReference type="GO" id="GO:0004497">
    <property type="term" value="F:monooxygenase activity"/>
    <property type="evidence" value="ECO:0007669"/>
    <property type="project" value="UniProtKB-KW"/>
</dbReference>
<proteinExistence type="predicted"/>
<dbReference type="EMBL" id="LUTU01000003">
    <property type="protein sequence ID" value="OAJ69072.1"/>
    <property type="molecule type" value="Genomic_DNA"/>
</dbReference>
<dbReference type="Proteomes" id="UP000077786">
    <property type="component" value="Unassembled WGS sequence"/>
</dbReference>
<dbReference type="GeneID" id="89651838"/>
<reference evidence="1 2" key="1">
    <citation type="submission" date="2016-03" db="EMBL/GenBank/DDBJ databases">
        <title>Draft genome sequence of Gluconobacter cerinus strain CECT 9110.</title>
        <authorList>
            <person name="Sainz F."/>
            <person name="Mas A."/>
            <person name="Torija M.J."/>
        </authorList>
    </citation>
    <scope>NUCLEOTIDE SEQUENCE [LARGE SCALE GENOMIC DNA]</scope>
    <source>
        <strain evidence="1 2">CECT 9110</strain>
    </source>
</reference>
<dbReference type="AlphaFoldDB" id="A0A1B6VPC2"/>
<keyword evidence="1" id="KW-0560">Oxidoreductase</keyword>
<dbReference type="Pfam" id="PF21274">
    <property type="entry name" value="Rng_hyd_C"/>
    <property type="match status" value="1"/>
</dbReference>
<evidence type="ECO:0000313" key="1">
    <source>
        <dbReference type="EMBL" id="OAJ69072.1"/>
    </source>
</evidence>
<dbReference type="Gene3D" id="3.40.30.120">
    <property type="match status" value="1"/>
</dbReference>
<protein>
    <submittedName>
        <fullName evidence="1">Monooxygenase FAD-binding protein</fullName>
    </submittedName>
</protein>
<comment type="caution">
    <text evidence="1">The sequence shown here is derived from an EMBL/GenBank/DDBJ whole genome shotgun (WGS) entry which is preliminary data.</text>
</comment>
<dbReference type="RefSeq" id="WP_015074855.1">
    <property type="nucleotide sequence ID" value="NZ_JAERLC010000029.1"/>
</dbReference>